<dbReference type="RefSeq" id="WP_377421937.1">
    <property type="nucleotide sequence ID" value="NZ_JBHSPR010000010.1"/>
</dbReference>
<gene>
    <name evidence="2" type="ORF">ACFP2T_15370</name>
</gene>
<dbReference type="Proteomes" id="UP001596203">
    <property type="component" value="Unassembled WGS sequence"/>
</dbReference>
<proteinExistence type="predicted"/>
<sequence>MAGQSNAGSAANEPGAETADEATTSVPPDTDWRDRLERQHTDWQRRTTDRQRTRTEFAVRRNHGLAARHAARSRR</sequence>
<evidence type="ECO:0000256" key="1">
    <source>
        <dbReference type="SAM" id="MobiDB-lite"/>
    </source>
</evidence>
<keyword evidence="3" id="KW-1185">Reference proteome</keyword>
<reference evidence="3" key="1">
    <citation type="journal article" date="2019" name="Int. J. Syst. Evol. Microbiol.">
        <title>The Global Catalogue of Microorganisms (GCM) 10K type strain sequencing project: providing services to taxonomists for standard genome sequencing and annotation.</title>
        <authorList>
            <consortium name="The Broad Institute Genomics Platform"/>
            <consortium name="The Broad Institute Genome Sequencing Center for Infectious Disease"/>
            <person name="Wu L."/>
            <person name="Ma J."/>
        </authorList>
    </citation>
    <scope>NUCLEOTIDE SEQUENCE [LARGE SCALE GENOMIC DNA]</scope>
    <source>
        <strain evidence="3">ZS-35-S2</strain>
    </source>
</reference>
<dbReference type="EMBL" id="JBHSPR010000010">
    <property type="protein sequence ID" value="MFC6017582.1"/>
    <property type="molecule type" value="Genomic_DNA"/>
</dbReference>
<comment type="caution">
    <text evidence="2">The sequence shown here is derived from an EMBL/GenBank/DDBJ whole genome shotgun (WGS) entry which is preliminary data.</text>
</comment>
<organism evidence="2 3">
    <name type="scientific">Plantactinospora solaniradicis</name>
    <dbReference type="NCBI Taxonomy" id="1723736"/>
    <lineage>
        <taxon>Bacteria</taxon>
        <taxon>Bacillati</taxon>
        <taxon>Actinomycetota</taxon>
        <taxon>Actinomycetes</taxon>
        <taxon>Micromonosporales</taxon>
        <taxon>Micromonosporaceae</taxon>
        <taxon>Plantactinospora</taxon>
    </lineage>
</organism>
<evidence type="ECO:0008006" key="4">
    <source>
        <dbReference type="Google" id="ProtNLM"/>
    </source>
</evidence>
<evidence type="ECO:0000313" key="3">
    <source>
        <dbReference type="Proteomes" id="UP001596203"/>
    </source>
</evidence>
<protein>
    <recommendedName>
        <fullName evidence="4">DUF3040 domain-containing protein</fullName>
    </recommendedName>
</protein>
<feature type="region of interest" description="Disordered" evidence="1">
    <location>
        <begin position="1"/>
        <end position="75"/>
    </location>
</feature>
<feature type="compositionally biased region" description="Basic and acidic residues" evidence="1">
    <location>
        <begin position="30"/>
        <end position="59"/>
    </location>
</feature>
<name>A0ABW1K719_9ACTN</name>
<evidence type="ECO:0000313" key="2">
    <source>
        <dbReference type="EMBL" id="MFC6017582.1"/>
    </source>
</evidence>
<accession>A0ABW1K719</accession>